<dbReference type="Proteomes" id="UP000054721">
    <property type="component" value="Unassembled WGS sequence"/>
</dbReference>
<name>A0A0V1KPR5_9BILA</name>
<comment type="caution">
    <text evidence="2">The sequence shown here is derived from an EMBL/GenBank/DDBJ whole genome shotgun (WGS) entry which is preliminary data.</text>
</comment>
<dbReference type="EMBL" id="JYDW01000321">
    <property type="protein sequence ID" value="KRZ49299.1"/>
    <property type="molecule type" value="Genomic_DNA"/>
</dbReference>
<keyword evidence="1" id="KW-1133">Transmembrane helix</keyword>
<gene>
    <name evidence="2" type="ORF">T02_9844</name>
</gene>
<accession>A0A0V1KPR5</accession>
<organism evidence="2 3">
    <name type="scientific">Trichinella nativa</name>
    <dbReference type="NCBI Taxonomy" id="6335"/>
    <lineage>
        <taxon>Eukaryota</taxon>
        <taxon>Metazoa</taxon>
        <taxon>Ecdysozoa</taxon>
        <taxon>Nematoda</taxon>
        <taxon>Enoplea</taxon>
        <taxon>Dorylaimia</taxon>
        <taxon>Trichinellida</taxon>
        <taxon>Trichinellidae</taxon>
        <taxon>Trichinella</taxon>
    </lineage>
</organism>
<proteinExistence type="predicted"/>
<evidence type="ECO:0000313" key="3">
    <source>
        <dbReference type="Proteomes" id="UP000054721"/>
    </source>
</evidence>
<keyword evidence="1" id="KW-0812">Transmembrane</keyword>
<keyword evidence="1" id="KW-0472">Membrane</keyword>
<keyword evidence="3" id="KW-1185">Reference proteome</keyword>
<sequence>MIAGLAIEKATSLILLYSTIILKVAWITWINYISVFLSKNDSSVAIGNIVSAYNAYVLWTDIHPTCNAGRLHKRRVFPEKLCTALVQPEM</sequence>
<reference evidence="2 3" key="1">
    <citation type="submission" date="2015-05" db="EMBL/GenBank/DDBJ databases">
        <title>Evolution of Trichinella species and genotypes.</title>
        <authorList>
            <person name="Korhonen P.K."/>
            <person name="Edoardo P."/>
            <person name="Giuseppe L.R."/>
            <person name="Gasser R.B."/>
        </authorList>
    </citation>
    <scope>NUCLEOTIDE SEQUENCE [LARGE SCALE GENOMIC DNA]</scope>
    <source>
        <strain evidence="2">ISS10</strain>
    </source>
</reference>
<evidence type="ECO:0000256" key="1">
    <source>
        <dbReference type="SAM" id="Phobius"/>
    </source>
</evidence>
<evidence type="ECO:0000313" key="2">
    <source>
        <dbReference type="EMBL" id="KRZ49299.1"/>
    </source>
</evidence>
<feature type="transmembrane region" description="Helical" evidence="1">
    <location>
        <begin position="12"/>
        <end position="32"/>
    </location>
</feature>
<dbReference type="AlphaFoldDB" id="A0A0V1KPR5"/>
<protein>
    <submittedName>
        <fullName evidence="2">Uncharacterized protein</fullName>
    </submittedName>
</protein>
<dbReference type="OrthoDB" id="10049986at2759"/>